<evidence type="ECO:0000259" key="4">
    <source>
        <dbReference type="PROSITE" id="PS50835"/>
    </source>
</evidence>
<evidence type="ECO:0000313" key="6">
    <source>
        <dbReference type="Proteomes" id="UP001516400"/>
    </source>
</evidence>
<dbReference type="EMBL" id="JABFTP020000185">
    <property type="protein sequence ID" value="KAL3285909.1"/>
    <property type="molecule type" value="Genomic_DNA"/>
</dbReference>
<dbReference type="InterPro" id="IPR036179">
    <property type="entry name" value="Ig-like_dom_sf"/>
</dbReference>
<keyword evidence="3" id="KW-1015">Disulfide bond</keyword>
<dbReference type="Gene3D" id="2.60.40.10">
    <property type="entry name" value="Immunoglobulins"/>
    <property type="match status" value="3"/>
</dbReference>
<feature type="domain" description="Ig-like" evidence="4">
    <location>
        <begin position="229"/>
        <end position="323"/>
    </location>
</feature>
<evidence type="ECO:0000256" key="3">
    <source>
        <dbReference type="ARBA" id="ARBA00023157"/>
    </source>
</evidence>
<feature type="domain" description="Ig-like" evidence="4">
    <location>
        <begin position="328"/>
        <end position="369"/>
    </location>
</feature>
<feature type="domain" description="Ig-like" evidence="4">
    <location>
        <begin position="146"/>
        <end position="221"/>
    </location>
</feature>
<proteinExistence type="predicted"/>
<sequence length="369" mass="41688">MYDGVLRLQLPEKVSLLVRTENSDGLKIELYVACTLVGQFMRTMGLESTKDLKASEHTLRGAGVCGQKRSQLARSNVGTRDNNRPTWLARQLLCSVVHSVGLYGAPLLAKAMSVETSGSRTVPPSRIHIYDDRRIEKTILLGPYNEGSDLNLICEVKGGRPRPRVNWFLENSLLDDTFEIRSDGITVNYLTFRHIERKHLHARFICQASNNNLVAPETRVAVLDINLKPQTVSIVTKERQVSAEKRYEVECRTSGSRPDAVVTWWRGSRPVKRLAKIVTSQNNHTVSTLTFVPVIEDDGKYLTCRAENPSIPDSALEDRWRLNVHYVPVVTLKMGSTLNPGDIKEGDDVYFECNIRANPKVYKLSWFHN</sequence>
<comment type="subcellular location">
    <subcellularLocation>
        <location evidence="1">Membrane</location>
        <topology evidence="1">Single-pass membrane protein</topology>
    </subcellularLocation>
</comment>
<evidence type="ECO:0000256" key="2">
    <source>
        <dbReference type="ARBA" id="ARBA00023136"/>
    </source>
</evidence>
<dbReference type="AlphaFoldDB" id="A0ABD2P530"/>
<dbReference type="InterPro" id="IPR007110">
    <property type="entry name" value="Ig-like_dom"/>
</dbReference>
<evidence type="ECO:0000313" key="5">
    <source>
        <dbReference type="EMBL" id="KAL3285909.1"/>
    </source>
</evidence>
<reference evidence="5 6" key="1">
    <citation type="journal article" date="2021" name="BMC Biol.">
        <title>Horizontally acquired antibacterial genes associated with adaptive radiation of ladybird beetles.</title>
        <authorList>
            <person name="Li H.S."/>
            <person name="Tang X.F."/>
            <person name="Huang Y.H."/>
            <person name="Xu Z.Y."/>
            <person name="Chen M.L."/>
            <person name="Du X.Y."/>
            <person name="Qiu B.Y."/>
            <person name="Chen P.T."/>
            <person name="Zhang W."/>
            <person name="Slipinski A."/>
            <person name="Escalona H.E."/>
            <person name="Waterhouse R.M."/>
            <person name="Zwick A."/>
            <person name="Pang H."/>
        </authorList>
    </citation>
    <scope>NUCLEOTIDE SEQUENCE [LARGE SCALE GENOMIC DNA]</scope>
    <source>
        <strain evidence="5">SYSU2018</strain>
    </source>
</reference>
<comment type="caution">
    <text evidence="5">The sequence shown here is derived from an EMBL/GenBank/DDBJ whole genome shotgun (WGS) entry which is preliminary data.</text>
</comment>
<dbReference type="InterPro" id="IPR013783">
    <property type="entry name" value="Ig-like_fold"/>
</dbReference>
<dbReference type="GO" id="GO:0016020">
    <property type="term" value="C:membrane"/>
    <property type="evidence" value="ECO:0007669"/>
    <property type="project" value="UniProtKB-SubCell"/>
</dbReference>
<feature type="non-terminal residue" evidence="5">
    <location>
        <position position="369"/>
    </location>
</feature>
<dbReference type="PANTHER" id="PTHR23278">
    <property type="entry name" value="SIDESTEP PROTEIN"/>
    <property type="match status" value="1"/>
</dbReference>
<protein>
    <recommendedName>
        <fullName evidence="4">Ig-like domain-containing protein</fullName>
    </recommendedName>
</protein>
<dbReference type="Proteomes" id="UP001516400">
    <property type="component" value="Unassembled WGS sequence"/>
</dbReference>
<dbReference type="PANTHER" id="PTHR23278:SF28">
    <property type="entry name" value="SIDESTEP IV, ISOFORM C"/>
    <property type="match status" value="1"/>
</dbReference>
<dbReference type="InterPro" id="IPR003599">
    <property type="entry name" value="Ig_sub"/>
</dbReference>
<keyword evidence="2" id="KW-0472">Membrane</keyword>
<name>A0ABD2P530_9CUCU</name>
<dbReference type="Pfam" id="PF08205">
    <property type="entry name" value="C2-set_2"/>
    <property type="match status" value="1"/>
</dbReference>
<dbReference type="Pfam" id="PF00047">
    <property type="entry name" value="ig"/>
    <property type="match status" value="1"/>
</dbReference>
<keyword evidence="6" id="KW-1185">Reference proteome</keyword>
<dbReference type="SMART" id="SM00409">
    <property type="entry name" value="IG"/>
    <property type="match status" value="2"/>
</dbReference>
<evidence type="ECO:0000256" key="1">
    <source>
        <dbReference type="ARBA" id="ARBA00004167"/>
    </source>
</evidence>
<organism evidence="5 6">
    <name type="scientific">Cryptolaemus montrouzieri</name>
    <dbReference type="NCBI Taxonomy" id="559131"/>
    <lineage>
        <taxon>Eukaryota</taxon>
        <taxon>Metazoa</taxon>
        <taxon>Ecdysozoa</taxon>
        <taxon>Arthropoda</taxon>
        <taxon>Hexapoda</taxon>
        <taxon>Insecta</taxon>
        <taxon>Pterygota</taxon>
        <taxon>Neoptera</taxon>
        <taxon>Endopterygota</taxon>
        <taxon>Coleoptera</taxon>
        <taxon>Polyphaga</taxon>
        <taxon>Cucujiformia</taxon>
        <taxon>Coccinelloidea</taxon>
        <taxon>Coccinellidae</taxon>
        <taxon>Scymninae</taxon>
        <taxon>Scymnini</taxon>
        <taxon>Cryptolaemus</taxon>
    </lineage>
</organism>
<gene>
    <name evidence="5" type="ORF">HHI36_000427</name>
</gene>
<accession>A0ABD2P530</accession>
<dbReference type="SUPFAM" id="SSF48726">
    <property type="entry name" value="Immunoglobulin"/>
    <property type="match status" value="2"/>
</dbReference>
<dbReference type="PROSITE" id="PS50835">
    <property type="entry name" value="IG_LIKE"/>
    <property type="match status" value="3"/>
</dbReference>
<dbReference type="InterPro" id="IPR013151">
    <property type="entry name" value="Immunoglobulin_dom"/>
</dbReference>
<dbReference type="InterPro" id="IPR013162">
    <property type="entry name" value="CD80_C2-set"/>
</dbReference>